<name>L2GTM6_VAVCU</name>
<sequence length="163" mass="18910">MTQLSETEKKYVKNKEWMYKGEANAKERPVNSLLNCELEFKQAKVVTKQKESDENEILMLVKARLREKKFDNITFRIENDDESDSAPNFKPSDASAVLNCEEVEDLLDVLNVELMRISDLNNNICEFKRISTKRKTDEHAKNSKSSKSSAIKELKKHKNVQIL</sequence>
<dbReference type="OMA" id="WYEKGEV"/>
<feature type="compositionally biased region" description="Basic residues" evidence="1">
    <location>
        <begin position="154"/>
        <end position="163"/>
    </location>
</feature>
<dbReference type="RefSeq" id="XP_008074822.1">
    <property type="nucleotide sequence ID" value="XM_008076631.1"/>
</dbReference>
<dbReference type="OrthoDB" id="445326at2759"/>
<dbReference type="Proteomes" id="UP000011081">
    <property type="component" value="Unassembled WGS sequence"/>
</dbReference>
<proteinExistence type="predicted"/>
<reference evidence="3" key="1">
    <citation type="submission" date="2011-03" db="EMBL/GenBank/DDBJ databases">
        <title>The genome sequence of Vavraia culicis strain floridensis.</title>
        <authorList>
            <consortium name="The Broad Institute Genome Sequencing Platform"/>
            <person name="Cuomo C."/>
            <person name="Becnel J."/>
            <person name="Sanscrainte N."/>
            <person name="Young S.K."/>
            <person name="Zeng Q."/>
            <person name="Gargeya S."/>
            <person name="Fitzgerald M."/>
            <person name="Haas B."/>
            <person name="Abouelleil A."/>
            <person name="Alvarado L."/>
            <person name="Arachchi H.M."/>
            <person name="Berlin A."/>
            <person name="Chapman S.B."/>
            <person name="Gearin G."/>
            <person name="Goldberg J."/>
            <person name="Griggs A."/>
            <person name="Gujja S."/>
            <person name="Hansen M."/>
            <person name="Heiman D."/>
            <person name="Howarth C."/>
            <person name="Larimer J."/>
            <person name="Lui A."/>
            <person name="MacDonald P.J.P."/>
            <person name="McCowen C."/>
            <person name="Montmayeur A."/>
            <person name="Murphy C."/>
            <person name="Neiman D."/>
            <person name="Pearson M."/>
            <person name="Priest M."/>
            <person name="Roberts A."/>
            <person name="Saif S."/>
            <person name="Shea T."/>
            <person name="Sisk P."/>
            <person name="Stolte C."/>
            <person name="Sykes S."/>
            <person name="Wortman J."/>
            <person name="Nusbaum C."/>
            <person name="Birren B."/>
        </authorList>
    </citation>
    <scope>NUCLEOTIDE SEQUENCE [LARGE SCALE GENOMIC DNA]</scope>
    <source>
        <strain evidence="3">floridensis</strain>
    </source>
</reference>
<dbReference type="AlphaFoldDB" id="L2GTM6"/>
<dbReference type="Pfam" id="PF04006">
    <property type="entry name" value="Mpp10"/>
    <property type="match status" value="1"/>
</dbReference>
<dbReference type="EMBL" id="GL877435">
    <property type="protein sequence ID" value="ELA46722.1"/>
    <property type="molecule type" value="Genomic_DNA"/>
</dbReference>
<dbReference type="VEuPathDB" id="MicrosporidiaDB:VCUG_01808"/>
<dbReference type="GeneID" id="19879679"/>
<keyword evidence="3" id="KW-1185">Reference proteome</keyword>
<feature type="region of interest" description="Disordered" evidence="1">
    <location>
        <begin position="135"/>
        <end position="163"/>
    </location>
</feature>
<accession>L2GTM6</accession>
<evidence type="ECO:0000313" key="3">
    <source>
        <dbReference type="Proteomes" id="UP000011081"/>
    </source>
</evidence>
<dbReference type="STRING" id="948595.L2GTM6"/>
<organism evidence="2 3">
    <name type="scientific">Vavraia culicis (isolate floridensis)</name>
    <name type="common">Microsporidian parasite</name>
    <dbReference type="NCBI Taxonomy" id="948595"/>
    <lineage>
        <taxon>Eukaryota</taxon>
        <taxon>Fungi</taxon>
        <taxon>Fungi incertae sedis</taxon>
        <taxon>Microsporidia</taxon>
        <taxon>Pleistophoridae</taxon>
        <taxon>Vavraia</taxon>
    </lineage>
</organism>
<protein>
    <submittedName>
        <fullName evidence="2">Uncharacterized protein</fullName>
    </submittedName>
</protein>
<dbReference type="HOGENOM" id="CLU_1643691_0_0_1"/>
<dbReference type="GO" id="GO:0005732">
    <property type="term" value="C:sno(s)RNA-containing ribonucleoprotein complex"/>
    <property type="evidence" value="ECO:0007669"/>
    <property type="project" value="InterPro"/>
</dbReference>
<dbReference type="InterPro" id="IPR012173">
    <property type="entry name" value="Mpp10"/>
</dbReference>
<dbReference type="GO" id="GO:0034457">
    <property type="term" value="C:Mpp10 complex"/>
    <property type="evidence" value="ECO:0007669"/>
    <property type="project" value="InterPro"/>
</dbReference>
<evidence type="ECO:0000256" key="1">
    <source>
        <dbReference type="SAM" id="MobiDB-lite"/>
    </source>
</evidence>
<gene>
    <name evidence="2" type="ORF">VCUG_01808</name>
</gene>
<dbReference type="GO" id="GO:0006364">
    <property type="term" value="P:rRNA processing"/>
    <property type="evidence" value="ECO:0007669"/>
    <property type="project" value="InterPro"/>
</dbReference>
<dbReference type="InParanoid" id="L2GTM6"/>
<evidence type="ECO:0000313" key="2">
    <source>
        <dbReference type="EMBL" id="ELA46722.1"/>
    </source>
</evidence>